<evidence type="ECO:0000313" key="3">
    <source>
        <dbReference type="EMBL" id="MDN3921476.1"/>
    </source>
</evidence>
<evidence type="ECO:0000259" key="1">
    <source>
        <dbReference type="Pfam" id="PF00326"/>
    </source>
</evidence>
<dbReference type="InterPro" id="IPR002469">
    <property type="entry name" value="Peptidase_S9B_N"/>
</dbReference>
<dbReference type="PANTHER" id="PTHR11731">
    <property type="entry name" value="PROTEASE FAMILY S9B,C DIPEPTIDYL-PEPTIDASE IV-RELATED"/>
    <property type="match status" value="1"/>
</dbReference>
<dbReference type="EMBL" id="JAUHHC010000003">
    <property type="protein sequence ID" value="MDN3921476.1"/>
    <property type="molecule type" value="Genomic_DNA"/>
</dbReference>
<dbReference type="InterPro" id="IPR050278">
    <property type="entry name" value="Serine_Prot_S9B/DPPIV"/>
</dbReference>
<sequence>MSSLVERYRIARTLAFGRRDARLRHGPVQPQWSEDSRRFWYATREGQGLAHILVDVEAREKRALFDHAALARELGAQARCELDPGVLPIERLEPDAAAGDVRFEAFGARWLWHAGASRLERLGEAFAPQELRSPDGRQALSLDGPNLRLRRIGSEATLPLTTDGVDDFGWGDFSDYTMQATRAAFGPRGQPAALWSPRSDRLVVLRVDRREVGLMHLVQSVPPRGLRPALYSYRFPMAVDAPAQRERAELWILGLDGSRLRVSIDPLQSFMHRAIAHGQVRWSADGRRLYVVDGDGAGTRITLWRVDAADGRADKLIEESGPGIMRAAPTIGMRPNYQVLDDGRVIWWSQREGWGHLYLVSPDGSALPITRGPWQVRSLLHVDESARRIVFSAGGQEPGVDPYLRRVYSVAFDGSALRLLTPEAADRHLVEAAEPGSGQAPGRQSLSPDGRWLVDAFSTVGEAPVSLLRDAHEGSVHMPLESGDASEAWPRELPLPEPFCVPGLDGGLDLWGVLYKPLGFDPRQRYPVIEVIYAAPQTTIAPKDWSPGIYGSIAEQLAALGFVCVIVDAPGTPFRSHAFQLEALGRMERCGLPDRMHALRQLAASRPWMDLGRVGIVGGSGGGFATVRALGTYPDFYKVGVALCGSHDSSAYLPFWGETFQGPYEPEAYGRQDNARLAANIIGDLLLVQGEMDDNVHPATSLRLVDALIRADRDFELLLVPNAGHMLNALPYVMRRVQDFFVRKLMGVEPPNPARP</sequence>
<accession>A0ABT8DT37</accession>
<dbReference type="RefSeq" id="WP_290359765.1">
    <property type="nucleotide sequence ID" value="NZ_JAUHHC010000003.1"/>
</dbReference>
<reference evidence="3 4" key="1">
    <citation type="submission" date="2023-06" db="EMBL/GenBank/DDBJ databases">
        <title>Pelomonas sp. PFR6 16S ribosomal RNA gene Genome sequencing and assembly.</title>
        <authorList>
            <person name="Woo H."/>
        </authorList>
    </citation>
    <scope>NUCLEOTIDE SEQUENCE [LARGE SCALE GENOMIC DNA]</scope>
    <source>
        <strain evidence="3 4">PFR6</strain>
    </source>
</reference>
<protein>
    <submittedName>
        <fullName evidence="3">Prolyl oligopeptidase family serine peptidase</fullName>
    </submittedName>
</protein>
<keyword evidence="4" id="KW-1185">Reference proteome</keyword>
<dbReference type="Pfam" id="PF00930">
    <property type="entry name" value="DPPIV_N"/>
    <property type="match status" value="1"/>
</dbReference>
<dbReference type="Proteomes" id="UP001228044">
    <property type="component" value="Unassembled WGS sequence"/>
</dbReference>
<gene>
    <name evidence="3" type="ORF">QWJ38_14380</name>
</gene>
<dbReference type="Gene3D" id="3.40.50.1820">
    <property type="entry name" value="alpha/beta hydrolase"/>
    <property type="match status" value="1"/>
</dbReference>
<feature type="domain" description="Peptidase S9 prolyl oligopeptidase catalytic" evidence="1">
    <location>
        <begin position="556"/>
        <end position="745"/>
    </location>
</feature>
<feature type="domain" description="Dipeptidylpeptidase IV N-terminal" evidence="2">
    <location>
        <begin position="132"/>
        <end position="459"/>
    </location>
</feature>
<name>A0ABT8DT37_9BURK</name>
<dbReference type="Pfam" id="PF00326">
    <property type="entry name" value="Peptidase_S9"/>
    <property type="match status" value="1"/>
</dbReference>
<dbReference type="SUPFAM" id="SSF53474">
    <property type="entry name" value="alpha/beta-Hydrolases"/>
    <property type="match status" value="1"/>
</dbReference>
<evidence type="ECO:0000313" key="4">
    <source>
        <dbReference type="Proteomes" id="UP001228044"/>
    </source>
</evidence>
<organism evidence="3 4">
    <name type="scientific">Roseateles violae</name>
    <dbReference type="NCBI Taxonomy" id="3058042"/>
    <lineage>
        <taxon>Bacteria</taxon>
        <taxon>Pseudomonadati</taxon>
        <taxon>Pseudomonadota</taxon>
        <taxon>Betaproteobacteria</taxon>
        <taxon>Burkholderiales</taxon>
        <taxon>Sphaerotilaceae</taxon>
        <taxon>Roseateles</taxon>
    </lineage>
</organism>
<evidence type="ECO:0000259" key="2">
    <source>
        <dbReference type="Pfam" id="PF00930"/>
    </source>
</evidence>
<comment type="caution">
    <text evidence="3">The sequence shown here is derived from an EMBL/GenBank/DDBJ whole genome shotgun (WGS) entry which is preliminary data.</text>
</comment>
<dbReference type="PANTHER" id="PTHR11731:SF193">
    <property type="entry name" value="DIPEPTIDYL PEPTIDASE 9"/>
    <property type="match status" value="1"/>
</dbReference>
<dbReference type="SUPFAM" id="SSF82171">
    <property type="entry name" value="DPP6 N-terminal domain-like"/>
    <property type="match status" value="1"/>
</dbReference>
<dbReference type="InterPro" id="IPR001375">
    <property type="entry name" value="Peptidase_S9_cat"/>
</dbReference>
<dbReference type="Gene3D" id="2.140.10.30">
    <property type="entry name" value="Dipeptidylpeptidase IV, N-terminal domain"/>
    <property type="match status" value="1"/>
</dbReference>
<dbReference type="InterPro" id="IPR029058">
    <property type="entry name" value="AB_hydrolase_fold"/>
</dbReference>
<proteinExistence type="predicted"/>